<dbReference type="InterPro" id="IPR008952">
    <property type="entry name" value="Tetraspanin_EC2_sf"/>
</dbReference>
<dbReference type="AlphaFoldDB" id="A0AAN8G2B2"/>
<dbReference type="PIRSF" id="PIRSF002419">
    <property type="entry name" value="Tetraspanin"/>
    <property type="match status" value="1"/>
</dbReference>
<evidence type="ECO:0000256" key="3">
    <source>
        <dbReference type="ARBA" id="ARBA00022692"/>
    </source>
</evidence>
<dbReference type="GO" id="GO:0005886">
    <property type="term" value="C:plasma membrane"/>
    <property type="evidence" value="ECO:0007669"/>
    <property type="project" value="TreeGrafter"/>
</dbReference>
<comment type="similarity">
    <text evidence="2 6">Belongs to the tetraspanin (TM4SF) family.</text>
</comment>
<protein>
    <recommendedName>
        <fullName evidence="6">Tetraspanin</fullName>
    </recommendedName>
</protein>
<evidence type="ECO:0000256" key="2">
    <source>
        <dbReference type="ARBA" id="ARBA00006840"/>
    </source>
</evidence>
<evidence type="ECO:0000313" key="8">
    <source>
        <dbReference type="Proteomes" id="UP001347796"/>
    </source>
</evidence>
<feature type="transmembrane region" description="Helical" evidence="6">
    <location>
        <begin position="6"/>
        <end position="33"/>
    </location>
</feature>
<evidence type="ECO:0000256" key="6">
    <source>
        <dbReference type="RuleBase" id="RU361218"/>
    </source>
</evidence>
<keyword evidence="5 6" id="KW-0472">Membrane</keyword>
<feature type="transmembrane region" description="Helical" evidence="6">
    <location>
        <begin position="73"/>
        <end position="94"/>
    </location>
</feature>
<dbReference type="Pfam" id="PF00335">
    <property type="entry name" value="Tetraspanin"/>
    <property type="match status" value="1"/>
</dbReference>
<sequence>MGFCASFGRIILILLNVIILLVAVTLAVVGVILKFFPGKIFDVLLNVITSSLASTLPFHIPDTLEFLPLVDDLGVALIAIGCFLFIFSFVACCGACCEWRIFLIVFVISMSVIIIAQAVVGGLFIAKDSPIHKTIKNKLEKELQSDYTGSLGEDMFSLLLNLLMFKMECCGIEGPSDFLTARHWKETFQNIIINNAKVPAACCDQTTFSQLPDLQSCVLNGNVKYINSMGCYYRLYEYVDDNRLVAILGLCAVLLIQITLVVFGIVIIRQIGEQKILPI</sequence>
<keyword evidence="4 6" id="KW-1133">Transmembrane helix</keyword>
<dbReference type="PANTHER" id="PTHR19282">
    <property type="entry name" value="TETRASPANIN"/>
    <property type="match status" value="1"/>
</dbReference>
<dbReference type="Proteomes" id="UP001347796">
    <property type="component" value="Unassembled WGS sequence"/>
</dbReference>
<dbReference type="SUPFAM" id="SSF48652">
    <property type="entry name" value="Tetraspanin"/>
    <property type="match status" value="1"/>
</dbReference>
<dbReference type="Gene3D" id="1.10.1450.10">
    <property type="entry name" value="Tetraspanin"/>
    <property type="match status" value="1"/>
</dbReference>
<keyword evidence="3 6" id="KW-0812">Transmembrane</keyword>
<comment type="subcellular location">
    <subcellularLocation>
        <location evidence="1 6">Membrane</location>
        <topology evidence="1 6">Multi-pass membrane protein</topology>
    </subcellularLocation>
</comment>
<reference evidence="7 8" key="1">
    <citation type="submission" date="2024-01" db="EMBL/GenBank/DDBJ databases">
        <title>The genome of the rayed Mediterranean limpet Patella caerulea (Linnaeus, 1758).</title>
        <authorList>
            <person name="Anh-Thu Weber A."/>
            <person name="Halstead-Nussloch G."/>
        </authorList>
    </citation>
    <scope>NUCLEOTIDE SEQUENCE [LARGE SCALE GENOMIC DNA]</scope>
    <source>
        <strain evidence="7">AATW-2023a</strain>
        <tissue evidence="7">Whole specimen</tissue>
    </source>
</reference>
<evidence type="ECO:0000313" key="7">
    <source>
        <dbReference type="EMBL" id="KAK6168487.1"/>
    </source>
</evidence>
<feature type="transmembrane region" description="Helical" evidence="6">
    <location>
        <begin position="244"/>
        <end position="268"/>
    </location>
</feature>
<comment type="caution">
    <text evidence="7">The sequence shown here is derived from an EMBL/GenBank/DDBJ whole genome shotgun (WGS) entry which is preliminary data.</text>
</comment>
<name>A0AAN8G2B2_PATCE</name>
<proteinExistence type="inferred from homology"/>
<feature type="transmembrane region" description="Helical" evidence="6">
    <location>
        <begin position="40"/>
        <end position="61"/>
    </location>
</feature>
<evidence type="ECO:0000256" key="1">
    <source>
        <dbReference type="ARBA" id="ARBA00004141"/>
    </source>
</evidence>
<comment type="caution">
    <text evidence="6">Lacks conserved residue(s) required for the propagation of feature annotation.</text>
</comment>
<dbReference type="PANTHER" id="PTHR19282:SF544">
    <property type="entry name" value="TETRASPANIN"/>
    <property type="match status" value="1"/>
</dbReference>
<accession>A0AAN8G2B2</accession>
<keyword evidence="8" id="KW-1185">Reference proteome</keyword>
<evidence type="ECO:0000256" key="5">
    <source>
        <dbReference type="ARBA" id="ARBA00023136"/>
    </source>
</evidence>
<dbReference type="EMBL" id="JAZGQO010000016">
    <property type="protein sequence ID" value="KAK6168487.1"/>
    <property type="molecule type" value="Genomic_DNA"/>
</dbReference>
<dbReference type="InterPro" id="IPR018499">
    <property type="entry name" value="Tetraspanin/Peripherin"/>
</dbReference>
<dbReference type="InterPro" id="IPR000301">
    <property type="entry name" value="Tetraspanin_animals"/>
</dbReference>
<evidence type="ECO:0000256" key="4">
    <source>
        <dbReference type="ARBA" id="ARBA00022989"/>
    </source>
</evidence>
<organism evidence="7 8">
    <name type="scientific">Patella caerulea</name>
    <name type="common">Rayed Mediterranean limpet</name>
    <dbReference type="NCBI Taxonomy" id="87958"/>
    <lineage>
        <taxon>Eukaryota</taxon>
        <taxon>Metazoa</taxon>
        <taxon>Spiralia</taxon>
        <taxon>Lophotrochozoa</taxon>
        <taxon>Mollusca</taxon>
        <taxon>Gastropoda</taxon>
        <taxon>Patellogastropoda</taxon>
        <taxon>Patelloidea</taxon>
        <taxon>Patellidae</taxon>
        <taxon>Patella</taxon>
    </lineage>
</organism>
<gene>
    <name evidence="7" type="ORF">SNE40_021009</name>
</gene>
<feature type="transmembrane region" description="Helical" evidence="6">
    <location>
        <begin position="101"/>
        <end position="126"/>
    </location>
</feature>